<dbReference type="SUPFAM" id="SSF50621">
    <property type="entry name" value="Alanine racemase C-terminal domain-like"/>
    <property type="match status" value="1"/>
</dbReference>
<feature type="domain" description="Alanine racemase C-terminal" evidence="6">
    <location>
        <begin position="236"/>
        <end position="361"/>
    </location>
</feature>
<evidence type="ECO:0000256" key="2">
    <source>
        <dbReference type="ARBA" id="ARBA00022898"/>
    </source>
</evidence>
<dbReference type="GO" id="GO:0030632">
    <property type="term" value="P:D-alanine biosynthetic process"/>
    <property type="evidence" value="ECO:0007669"/>
    <property type="project" value="TreeGrafter"/>
</dbReference>
<protein>
    <submittedName>
        <fullName evidence="7">Alanine racemase</fullName>
    </submittedName>
</protein>
<dbReference type="Gene3D" id="2.40.37.10">
    <property type="entry name" value="Lyase, Ornithine Decarboxylase, Chain A, domain 1"/>
    <property type="match status" value="1"/>
</dbReference>
<comment type="cofactor">
    <cofactor evidence="1 4">
        <name>pyridoxal 5'-phosphate</name>
        <dbReference type="ChEBI" id="CHEBI:597326"/>
    </cofactor>
</comment>
<dbReference type="SMART" id="SM01005">
    <property type="entry name" value="Ala_racemase_C"/>
    <property type="match status" value="1"/>
</dbReference>
<feature type="binding site" evidence="5">
    <location>
        <position position="144"/>
    </location>
    <ligand>
        <name>substrate</name>
    </ligand>
</feature>
<dbReference type="GO" id="GO:0008784">
    <property type="term" value="F:alanine racemase activity"/>
    <property type="evidence" value="ECO:0007669"/>
    <property type="project" value="InterPro"/>
</dbReference>
<dbReference type="InterPro" id="IPR011079">
    <property type="entry name" value="Ala_racemase_C"/>
</dbReference>
<evidence type="ECO:0000256" key="3">
    <source>
        <dbReference type="ARBA" id="ARBA00023235"/>
    </source>
</evidence>
<dbReference type="AlphaFoldDB" id="A0A2M7ARZ9"/>
<evidence type="ECO:0000259" key="6">
    <source>
        <dbReference type="SMART" id="SM01005"/>
    </source>
</evidence>
<dbReference type="GO" id="GO:0005829">
    <property type="term" value="C:cytosol"/>
    <property type="evidence" value="ECO:0007669"/>
    <property type="project" value="TreeGrafter"/>
</dbReference>
<dbReference type="Pfam" id="PF01168">
    <property type="entry name" value="Ala_racemase_N"/>
    <property type="match status" value="1"/>
</dbReference>
<feature type="modified residue" description="N6-(pyridoxal phosphate)lysine" evidence="4">
    <location>
        <position position="51"/>
    </location>
</feature>
<proteinExistence type="predicted"/>
<dbReference type="Proteomes" id="UP000231407">
    <property type="component" value="Unassembled WGS sequence"/>
</dbReference>
<keyword evidence="3" id="KW-0413">Isomerase</keyword>
<dbReference type="InterPro" id="IPR029066">
    <property type="entry name" value="PLP-binding_barrel"/>
</dbReference>
<dbReference type="PANTHER" id="PTHR30511:SF0">
    <property type="entry name" value="ALANINE RACEMASE, CATABOLIC-RELATED"/>
    <property type="match status" value="1"/>
</dbReference>
<feature type="binding site" evidence="5">
    <location>
        <position position="305"/>
    </location>
    <ligand>
        <name>substrate</name>
    </ligand>
</feature>
<evidence type="ECO:0000256" key="1">
    <source>
        <dbReference type="ARBA" id="ARBA00001933"/>
    </source>
</evidence>
<dbReference type="Gene3D" id="3.20.20.10">
    <property type="entry name" value="Alanine racemase"/>
    <property type="match status" value="1"/>
</dbReference>
<evidence type="ECO:0000313" key="7">
    <source>
        <dbReference type="EMBL" id="PIU73391.1"/>
    </source>
</evidence>
<dbReference type="InterPro" id="IPR000821">
    <property type="entry name" value="Ala_racemase"/>
</dbReference>
<reference evidence="8" key="1">
    <citation type="submission" date="2017-09" db="EMBL/GenBank/DDBJ databases">
        <title>Depth-based differentiation of microbial function through sediment-hosted aquifers and enrichment of novel symbionts in the deep terrestrial subsurface.</title>
        <authorList>
            <person name="Probst A.J."/>
            <person name="Ladd B."/>
            <person name="Jarett J.K."/>
            <person name="Geller-Mcgrath D.E."/>
            <person name="Sieber C.M.K."/>
            <person name="Emerson J.B."/>
            <person name="Anantharaman K."/>
            <person name="Thomas B.C."/>
            <person name="Malmstrom R."/>
            <person name="Stieglmeier M."/>
            <person name="Klingl A."/>
            <person name="Woyke T."/>
            <person name="Ryan C.M."/>
            <person name="Banfield J.F."/>
        </authorList>
    </citation>
    <scope>NUCLEOTIDE SEQUENCE [LARGE SCALE GENOMIC DNA]</scope>
</reference>
<dbReference type="EMBL" id="PEWA01000031">
    <property type="protein sequence ID" value="PIU73391.1"/>
    <property type="molecule type" value="Genomic_DNA"/>
</dbReference>
<accession>A0A2M7ARZ9</accession>
<dbReference type="GO" id="GO:0030170">
    <property type="term" value="F:pyridoxal phosphate binding"/>
    <property type="evidence" value="ECO:0007669"/>
    <property type="project" value="TreeGrafter"/>
</dbReference>
<evidence type="ECO:0000256" key="4">
    <source>
        <dbReference type="PIRSR" id="PIRSR600821-50"/>
    </source>
</evidence>
<dbReference type="PANTHER" id="PTHR30511">
    <property type="entry name" value="ALANINE RACEMASE"/>
    <property type="match status" value="1"/>
</dbReference>
<dbReference type="PRINTS" id="PR00992">
    <property type="entry name" value="ALARACEMASE"/>
</dbReference>
<evidence type="ECO:0000256" key="5">
    <source>
        <dbReference type="PIRSR" id="PIRSR600821-52"/>
    </source>
</evidence>
<name>A0A2M7ARZ9_9BACT</name>
<dbReference type="NCBIfam" id="TIGR00492">
    <property type="entry name" value="alr"/>
    <property type="match status" value="1"/>
</dbReference>
<evidence type="ECO:0000313" key="8">
    <source>
        <dbReference type="Proteomes" id="UP000231407"/>
    </source>
</evidence>
<comment type="caution">
    <text evidence="7">The sequence shown here is derived from an EMBL/GenBank/DDBJ whole genome shotgun (WGS) entry which is preliminary data.</text>
</comment>
<dbReference type="SUPFAM" id="SSF51419">
    <property type="entry name" value="PLP-binding barrel"/>
    <property type="match status" value="1"/>
</dbReference>
<gene>
    <name evidence="7" type="primary">alr</name>
    <name evidence="7" type="ORF">COS78_02590</name>
</gene>
<dbReference type="InterPro" id="IPR009006">
    <property type="entry name" value="Ala_racemase/Decarboxylase_C"/>
</dbReference>
<sequence length="361" mass="41183">MMIRNWIDKIIGNWERKLLPVNRIEIDAKKILRNFDEAKKRSGMEIWPVLKANAYGGGLEQVTKILKTRKYRYAVVDSYYEALRIWRVSRQKILLIGPLQPSNYSKINWKRVTLMVSDISQIWDLITLGKKVKIHLKINTGMNRQGIEIGELSEALKVIAGSEHVELEGLMSHLADTEDSEWTKSQEEKFVEAIDIVKRTGFKPKYYHLAASGGIGKVAIKELNAVRVGIDLYKGAIRLVSKMVKVRQVAVGERISYSGTYKFKKESWVGVVPVGYYEGLDRRLSNRGLVKYNGEFCPMVGNICMNMCLVNFGEIKPNLYDEVEVIGQSNQNSIEEMAKIMGTIPYEVMAKLSSSIRREII</sequence>
<dbReference type="Pfam" id="PF00842">
    <property type="entry name" value="Ala_racemase_C"/>
    <property type="match status" value="1"/>
</dbReference>
<organism evidence="7 8">
    <name type="scientific">Candidatus Shapirobacteria bacterium CG06_land_8_20_14_3_00_40_12</name>
    <dbReference type="NCBI Taxonomy" id="1974881"/>
    <lineage>
        <taxon>Bacteria</taxon>
        <taxon>Candidatus Shapironibacteriota</taxon>
    </lineage>
</organism>
<dbReference type="CDD" id="cd00430">
    <property type="entry name" value="PLPDE_III_AR"/>
    <property type="match status" value="1"/>
</dbReference>
<keyword evidence="2 4" id="KW-0663">Pyridoxal phosphate</keyword>
<dbReference type="InterPro" id="IPR001608">
    <property type="entry name" value="Ala_racemase_N"/>
</dbReference>